<evidence type="ECO:0000259" key="11">
    <source>
        <dbReference type="Pfam" id="PF05644"/>
    </source>
</evidence>
<evidence type="ECO:0000256" key="7">
    <source>
        <dbReference type="ARBA" id="ARBA00023136"/>
    </source>
</evidence>
<evidence type="ECO:0000313" key="13">
    <source>
        <dbReference type="Proteomes" id="UP001217089"/>
    </source>
</evidence>
<feature type="transmembrane region" description="Helical" evidence="9">
    <location>
        <begin position="213"/>
        <end position="231"/>
    </location>
</feature>
<protein>
    <recommendedName>
        <fullName evidence="9">Mitochondrial fission factor</fullName>
    </recommendedName>
</protein>
<evidence type="ECO:0000256" key="3">
    <source>
        <dbReference type="ARBA" id="ARBA00022787"/>
    </source>
</evidence>
<evidence type="ECO:0000256" key="10">
    <source>
        <dbReference type="SAM" id="Coils"/>
    </source>
</evidence>
<dbReference type="Pfam" id="PF05644">
    <property type="entry name" value="Miff"/>
    <property type="match status" value="1"/>
</dbReference>
<evidence type="ECO:0000256" key="8">
    <source>
        <dbReference type="ARBA" id="ARBA00023140"/>
    </source>
</evidence>
<reference evidence="12 13" key="1">
    <citation type="submission" date="2022-12" db="EMBL/GenBank/DDBJ databases">
        <title>Chromosome-level genome of Tegillarca granosa.</title>
        <authorList>
            <person name="Kim J."/>
        </authorList>
    </citation>
    <scope>NUCLEOTIDE SEQUENCE [LARGE SCALE GENOMIC DNA]</scope>
    <source>
        <strain evidence="12">Teg-2019</strain>
        <tissue evidence="12">Adductor muscle</tissue>
    </source>
</reference>
<evidence type="ECO:0000313" key="12">
    <source>
        <dbReference type="EMBL" id="KAJ8322158.1"/>
    </source>
</evidence>
<keyword evidence="3 9" id="KW-1000">Mitochondrion outer membrane</keyword>
<organism evidence="12 13">
    <name type="scientific">Tegillarca granosa</name>
    <name type="common">Malaysian cockle</name>
    <name type="synonym">Anadara granosa</name>
    <dbReference type="NCBI Taxonomy" id="220873"/>
    <lineage>
        <taxon>Eukaryota</taxon>
        <taxon>Metazoa</taxon>
        <taxon>Spiralia</taxon>
        <taxon>Lophotrochozoa</taxon>
        <taxon>Mollusca</taxon>
        <taxon>Bivalvia</taxon>
        <taxon>Autobranchia</taxon>
        <taxon>Pteriomorphia</taxon>
        <taxon>Arcoida</taxon>
        <taxon>Arcoidea</taxon>
        <taxon>Arcidae</taxon>
        <taxon>Tegillarca</taxon>
    </lineage>
</organism>
<dbReference type="InterPro" id="IPR039433">
    <property type="entry name" value="Mff-like_dom"/>
</dbReference>
<keyword evidence="4 9" id="KW-1133">Transmembrane helix</keyword>
<keyword evidence="5 10" id="KW-0175">Coiled coil</keyword>
<accession>A0ABQ9FY29</accession>
<feature type="domain" description="Mff-like" evidence="11">
    <location>
        <begin position="42"/>
        <end position="147"/>
    </location>
</feature>
<comment type="similarity">
    <text evidence="1 9">Belongs to the Tango11 family.</text>
</comment>
<sequence length="248" mass="28211">MVSYCKNEVSVINTKAETFSRFSKRDTPSKAYVHSLPSDYSDVQDEAYDAEYISAISSKMQVPDKLGVTENREESPINHTQPYVHNGMTVPDRILISEGGEHVGARGGLRQFDFEKNADSDNMQYVGLITPPRTLTLEESFPTVEPQLDDEEDITINKSQEIGNVDSYTPGASLNESVLMNEADEITKLQIQMRKLNRKLDMIESNNRTLMNGFKYAGVAFFMWTLIRWFLHRSKRLADLKKYPVGKP</sequence>
<evidence type="ECO:0000256" key="6">
    <source>
        <dbReference type="ARBA" id="ARBA00023128"/>
    </source>
</evidence>
<evidence type="ECO:0000256" key="2">
    <source>
        <dbReference type="ARBA" id="ARBA00022692"/>
    </source>
</evidence>
<keyword evidence="7 9" id="KW-0472">Membrane</keyword>
<dbReference type="Proteomes" id="UP001217089">
    <property type="component" value="Unassembled WGS sequence"/>
</dbReference>
<keyword evidence="13" id="KW-1185">Reference proteome</keyword>
<dbReference type="PANTHER" id="PTHR16501:SF6">
    <property type="entry name" value="TRANSPORT AND GOLGI ORGANIZATION PROTEIN 11"/>
    <property type="match status" value="1"/>
</dbReference>
<evidence type="ECO:0000256" key="1">
    <source>
        <dbReference type="ARBA" id="ARBA00009806"/>
    </source>
</evidence>
<evidence type="ECO:0000256" key="5">
    <source>
        <dbReference type="ARBA" id="ARBA00023054"/>
    </source>
</evidence>
<feature type="coiled-coil region" evidence="10">
    <location>
        <begin position="179"/>
        <end position="206"/>
    </location>
</feature>
<keyword evidence="6 9" id="KW-0496">Mitochondrion</keyword>
<comment type="function">
    <text evidence="9">Plays a role in mitochondrial and peroxisomal fission. Promotes the recruitment and association of the fission mediator dynamin-related protein 1 (DNM1L) to the mitochondrial surface.</text>
</comment>
<gene>
    <name evidence="12" type="ORF">KUTeg_000629</name>
</gene>
<dbReference type="EMBL" id="JARBDR010000018">
    <property type="protein sequence ID" value="KAJ8322158.1"/>
    <property type="molecule type" value="Genomic_DNA"/>
</dbReference>
<dbReference type="InterPro" id="IPR008518">
    <property type="entry name" value="Mff/Tango-11"/>
</dbReference>
<evidence type="ECO:0000256" key="9">
    <source>
        <dbReference type="RuleBase" id="RU368040"/>
    </source>
</evidence>
<proteinExistence type="inferred from homology"/>
<dbReference type="PANTHER" id="PTHR16501">
    <property type="entry name" value="TRANSPORT AND GOLGI ORGANIZATION PROTEIN 11"/>
    <property type="match status" value="1"/>
</dbReference>
<keyword evidence="2 9" id="KW-0812">Transmembrane</keyword>
<keyword evidence="8 9" id="KW-0576">Peroxisome</keyword>
<evidence type="ECO:0000256" key="4">
    <source>
        <dbReference type="ARBA" id="ARBA00022989"/>
    </source>
</evidence>
<name>A0ABQ9FY29_TEGGR</name>
<comment type="subcellular location">
    <subcellularLocation>
        <location evidence="9">Mitochondrion outer membrane</location>
        <topology evidence="9">Single-pass type IV membrane protein</topology>
    </subcellularLocation>
    <subcellularLocation>
        <location evidence="9">Peroxisome</location>
    </subcellularLocation>
</comment>
<comment type="caution">
    <text evidence="12">The sequence shown here is derived from an EMBL/GenBank/DDBJ whole genome shotgun (WGS) entry which is preliminary data.</text>
</comment>